<organism evidence="1 2">
    <name type="scientific">Arthrobotrys flagrans</name>
    <name type="common">Nematode-trapping fungus</name>
    <name type="synonym">Trichothecium flagrans</name>
    <dbReference type="NCBI Taxonomy" id="97331"/>
    <lineage>
        <taxon>Eukaryota</taxon>
        <taxon>Fungi</taxon>
        <taxon>Dikarya</taxon>
        <taxon>Ascomycota</taxon>
        <taxon>Pezizomycotina</taxon>
        <taxon>Orbiliomycetes</taxon>
        <taxon>Orbiliales</taxon>
        <taxon>Orbiliaceae</taxon>
        <taxon>Arthrobotrys</taxon>
    </lineage>
</organism>
<evidence type="ECO:0000313" key="2">
    <source>
        <dbReference type="Proteomes" id="UP000283090"/>
    </source>
</evidence>
<proteinExistence type="predicted"/>
<gene>
    <name evidence="1" type="ORF">DFL_009899</name>
</gene>
<keyword evidence="2" id="KW-1185">Reference proteome</keyword>
<comment type="caution">
    <text evidence="1">The sequence shown here is derived from an EMBL/GenBank/DDBJ whole genome shotgun (WGS) entry which is preliminary data.</text>
</comment>
<dbReference type="GeneID" id="93592210"/>
<dbReference type="AlphaFoldDB" id="A0A436ZTI0"/>
<evidence type="ECO:0000313" key="1">
    <source>
        <dbReference type="EMBL" id="RVD82056.1"/>
    </source>
</evidence>
<dbReference type="Proteomes" id="UP000283090">
    <property type="component" value="Unassembled WGS sequence"/>
</dbReference>
<sequence length="76" mass="8214">MDEKTKPGFVDLISANQKQTAHPFAERKCGYENGGILHQARNVTLASRNKVGQDAGLSTSSGLSKTLELRLAVQDD</sequence>
<accession>A0A436ZTI0</accession>
<dbReference type="VEuPathDB" id="FungiDB:DFL_009899"/>
<name>A0A436ZTI0_ARTFL</name>
<protein>
    <submittedName>
        <fullName evidence="1">Uncharacterized protein</fullName>
    </submittedName>
</protein>
<dbReference type="RefSeq" id="XP_067487600.1">
    <property type="nucleotide sequence ID" value="XM_067639852.1"/>
</dbReference>
<reference evidence="1 2" key="1">
    <citation type="submission" date="2019-01" db="EMBL/GenBank/DDBJ databases">
        <title>Intercellular communication is required for trap formation in the nematode-trapping fungus Duddingtonia flagrans.</title>
        <authorList>
            <person name="Youssar L."/>
            <person name="Wernet V."/>
            <person name="Hensel N."/>
            <person name="Hildebrandt H.-G."/>
            <person name="Fischer R."/>
        </authorList>
    </citation>
    <scope>NUCLEOTIDE SEQUENCE [LARGE SCALE GENOMIC DNA]</scope>
    <source>
        <strain evidence="1 2">CBS H-5679</strain>
    </source>
</reference>
<dbReference type="EMBL" id="SAEB01000012">
    <property type="protein sequence ID" value="RVD82056.1"/>
    <property type="molecule type" value="Genomic_DNA"/>
</dbReference>